<dbReference type="EMBL" id="PIUK01000185">
    <property type="protein sequence ID" value="MBY6277471.1"/>
    <property type="molecule type" value="Genomic_DNA"/>
</dbReference>
<dbReference type="SUPFAM" id="SSF111352">
    <property type="entry name" value="Ammonium transporter"/>
    <property type="match status" value="1"/>
</dbReference>
<dbReference type="InterPro" id="IPR029020">
    <property type="entry name" value="Ammonium/urea_transptr"/>
</dbReference>
<comment type="similarity">
    <text evidence="2 8">Belongs to the ammonia transporter channel (TC 1.A.11.2) family.</text>
</comment>
<feature type="transmembrane region" description="Helical" evidence="8">
    <location>
        <begin position="321"/>
        <end position="339"/>
    </location>
</feature>
<keyword evidence="7 8" id="KW-0924">Ammonia transport</keyword>
<feature type="transmembrane region" description="Helical" evidence="8">
    <location>
        <begin position="351"/>
        <end position="375"/>
    </location>
</feature>
<dbReference type="RefSeq" id="WP_273380708.1">
    <property type="nucleotide sequence ID" value="NZ_PIUK01000185.1"/>
</dbReference>
<evidence type="ECO:0000256" key="5">
    <source>
        <dbReference type="ARBA" id="ARBA00022989"/>
    </source>
</evidence>
<evidence type="ECO:0000256" key="2">
    <source>
        <dbReference type="ARBA" id="ARBA00005887"/>
    </source>
</evidence>
<comment type="subcellular location">
    <subcellularLocation>
        <location evidence="8">Cell membrane</location>
        <topology evidence="8">Multi-pass membrane protein</topology>
    </subcellularLocation>
    <subcellularLocation>
        <location evidence="1">Membrane</location>
        <topology evidence="1">Multi-pass membrane protein</topology>
    </subcellularLocation>
</comment>
<feature type="transmembrane region" description="Helical" evidence="8">
    <location>
        <begin position="267"/>
        <end position="286"/>
    </location>
</feature>
<feature type="transmembrane region" description="Helical" evidence="8">
    <location>
        <begin position="128"/>
        <end position="150"/>
    </location>
</feature>
<evidence type="ECO:0000256" key="3">
    <source>
        <dbReference type="ARBA" id="ARBA00022448"/>
    </source>
</evidence>
<accession>A0A953I5Q7</accession>
<sequence>MNLDGWTVGIDSAWTMVAASLVFFMQAGFAMVEAGFTRSKNAVNIVLKNLMDFVVASIAFWAVGFGLMFGADAAGLVGLGGFGSPESRFLHLGLAIPFFVFLWFQTTFAGTAATIASGAMAERTKFSAYLLFSAAITLLVYPVGGHWIWGGGWLAQLGFVDFAGSTVVHSVGAWAALAGLLLLGPRIDRYDKQGRPRKIVGHNLVLAALGVFILWFGWFGFNPGSTLSATDPNIGRIAVTTNLGAAAGALAALLSAYLRTRTWEAEAALNGALAGLVGITAGCAFVSPAASILIGAIAGMLLAPGTALLERFRIDDAVGAIPVHGFAGLWGTLAVGLFHETQGLLMGGGPQLLAIQALGAAAVFAYAFAVCLLIFATIKATVGLRVSQEEELSGLDTEHGARAYPDFQPAAAHGYTGDD</sequence>
<evidence type="ECO:0000256" key="4">
    <source>
        <dbReference type="ARBA" id="ARBA00022692"/>
    </source>
</evidence>
<protein>
    <recommendedName>
        <fullName evidence="8">Ammonium transporter</fullName>
    </recommendedName>
</protein>
<dbReference type="PANTHER" id="PTHR11730:SF89">
    <property type="entry name" value="AMMONIUM TRANSPORTER SLL0108-RELATED"/>
    <property type="match status" value="1"/>
</dbReference>
<evidence type="ECO:0000256" key="6">
    <source>
        <dbReference type="ARBA" id="ARBA00023136"/>
    </source>
</evidence>
<reference evidence="10" key="1">
    <citation type="submission" date="2017-11" db="EMBL/GenBank/DDBJ databases">
        <title>Three new genomes from thermophilic consortium.</title>
        <authorList>
            <person name="Quaggio R."/>
            <person name="Amgarten D."/>
            <person name="Setubal J.C."/>
        </authorList>
    </citation>
    <scope>NUCLEOTIDE SEQUENCE</scope>
    <source>
        <strain evidence="10">ZCTH01-B2</strain>
    </source>
</reference>
<evidence type="ECO:0000256" key="8">
    <source>
        <dbReference type="RuleBase" id="RU362002"/>
    </source>
</evidence>
<dbReference type="InterPro" id="IPR024041">
    <property type="entry name" value="NH4_transpt_AmtB-like_dom"/>
</dbReference>
<dbReference type="GO" id="GO:0097272">
    <property type="term" value="P:ammonium homeostasis"/>
    <property type="evidence" value="ECO:0007669"/>
    <property type="project" value="TreeGrafter"/>
</dbReference>
<organism evidence="10 11">
    <name type="scientific">Symbiobacterium thermophilum</name>
    <dbReference type="NCBI Taxonomy" id="2734"/>
    <lineage>
        <taxon>Bacteria</taxon>
        <taxon>Bacillati</taxon>
        <taxon>Bacillota</taxon>
        <taxon>Clostridia</taxon>
        <taxon>Eubacteriales</taxon>
        <taxon>Symbiobacteriaceae</taxon>
        <taxon>Symbiobacterium</taxon>
    </lineage>
</organism>
<dbReference type="AlphaFoldDB" id="A0A953I5Q7"/>
<keyword evidence="4 8" id="KW-0812">Transmembrane</keyword>
<feature type="transmembrane region" description="Helical" evidence="8">
    <location>
        <begin position="12"/>
        <end position="32"/>
    </location>
</feature>
<comment type="caution">
    <text evidence="10">The sequence shown here is derived from an EMBL/GenBank/DDBJ whole genome shotgun (WGS) entry which is preliminary data.</text>
</comment>
<keyword evidence="3 8" id="KW-0813">Transport</keyword>
<dbReference type="PROSITE" id="PS01219">
    <property type="entry name" value="AMMONIUM_TRANSP"/>
    <property type="match status" value="1"/>
</dbReference>
<dbReference type="GO" id="GO:0005886">
    <property type="term" value="C:plasma membrane"/>
    <property type="evidence" value="ECO:0007669"/>
    <property type="project" value="UniProtKB-SubCell"/>
</dbReference>
<feature type="transmembrane region" description="Helical" evidence="8">
    <location>
        <begin position="89"/>
        <end position="116"/>
    </location>
</feature>
<keyword evidence="6 8" id="KW-0472">Membrane</keyword>
<dbReference type="NCBIfam" id="TIGR00836">
    <property type="entry name" value="amt"/>
    <property type="match status" value="1"/>
</dbReference>
<dbReference type="Pfam" id="PF00909">
    <property type="entry name" value="Ammonium_transp"/>
    <property type="match status" value="1"/>
</dbReference>
<feature type="domain" description="Ammonium transporter AmtB-like" evidence="9">
    <location>
        <begin position="13"/>
        <end position="404"/>
    </location>
</feature>
<evidence type="ECO:0000256" key="1">
    <source>
        <dbReference type="ARBA" id="ARBA00004141"/>
    </source>
</evidence>
<feature type="transmembrane region" description="Helical" evidence="8">
    <location>
        <begin position="204"/>
        <end position="221"/>
    </location>
</feature>
<evidence type="ECO:0000313" key="11">
    <source>
        <dbReference type="Proteomes" id="UP000732377"/>
    </source>
</evidence>
<feature type="transmembrane region" description="Helical" evidence="8">
    <location>
        <begin position="292"/>
        <end position="309"/>
    </location>
</feature>
<evidence type="ECO:0000256" key="7">
    <source>
        <dbReference type="ARBA" id="ARBA00023177"/>
    </source>
</evidence>
<dbReference type="Proteomes" id="UP000732377">
    <property type="component" value="Unassembled WGS sequence"/>
</dbReference>
<keyword evidence="5 8" id="KW-1133">Transmembrane helix</keyword>
<evidence type="ECO:0000259" key="9">
    <source>
        <dbReference type="Pfam" id="PF00909"/>
    </source>
</evidence>
<dbReference type="InterPro" id="IPR001905">
    <property type="entry name" value="Ammonium_transpt"/>
</dbReference>
<dbReference type="FunFam" id="1.10.3430.10:FF:000008">
    <property type="entry name" value="Ammonium transporter"/>
    <property type="match status" value="1"/>
</dbReference>
<gene>
    <name evidence="10" type="ORF">CWE10_14905</name>
</gene>
<proteinExistence type="inferred from homology"/>
<evidence type="ECO:0000313" key="10">
    <source>
        <dbReference type="EMBL" id="MBY6277471.1"/>
    </source>
</evidence>
<dbReference type="InterPro" id="IPR018047">
    <property type="entry name" value="Ammonium_transpt_CS"/>
</dbReference>
<dbReference type="Gene3D" id="1.10.3430.10">
    <property type="entry name" value="Ammonium transporter AmtB like domains"/>
    <property type="match status" value="1"/>
</dbReference>
<dbReference type="PANTHER" id="PTHR11730">
    <property type="entry name" value="AMMONIUM TRANSPORTER"/>
    <property type="match status" value="1"/>
</dbReference>
<feature type="transmembrane region" description="Helical" evidence="8">
    <location>
        <begin position="53"/>
        <end position="77"/>
    </location>
</feature>
<feature type="transmembrane region" description="Helical" evidence="8">
    <location>
        <begin position="233"/>
        <end position="255"/>
    </location>
</feature>
<feature type="transmembrane region" description="Helical" evidence="8">
    <location>
        <begin position="162"/>
        <end position="183"/>
    </location>
</feature>
<dbReference type="GO" id="GO:0008519">
    <property type="term" value="F:ammonium channel activity"/>
    <property type="evidence" value="ECO:0007669"/>
    <property type="project" value="InterPro"/>
</dbReference>
<name>A0A953I5Q7_SYMTR</name>